<feature type="domain" description="WRC" evidence="4">
    <location>
        <begin position="92"/>
        <end position="136"/>
    </location>
</feature>
<comment type="caution">
    <text evidence="2">Lacks conserved residue(s) required for the propagation of feature annotation.</text>
</comment>
<evidence type="ECO:0000256" key="2">
    <source>
        <dbReference type="PROSITE-ProRule" id="PRU01002"/>
    </source>
</evidence>
<sequence length="266" mass="29167">MATDPNSSYCDFLITNLEEEEEEGGGSEGILGNAVKDEETEPICVISAITRTAGELTLKETKEAEEKRTTTKRKRASKGKGKDDTVKTSDGSLAAQHCKKSDGKGWRCKRPAQLPNSLCSYHLTQIRAYTSNHRATDPSAAVTDNGNRQEEATGTDDSSLYYYYGGFGPSRGKQRGKTSTGVVKVKEDCSGKESGTMLDDGDGDNNAVAGDDEYDPDCFDEDDGDVNRSARQEHEEIDVGKEEEKKRVVKKRGRKPFKCRSLKSLL</sequence>
<dbReference type="Pfam" id="PF08879">
    <property type="entry name" value="WRC"/>
    <property type="match status" value="1"/>
</dbReference>
<feature type="region of interest" description="Disordered" evidence="3">
    <location>
        <begin position="134"/>
        <end position="254"/>
    </location>
</feature>
<organism evidence="5 6">
    <name type="scientific">Asparagus officinalis</name>
    <name type="common">Garden asparagus</name>
    <dbReference type="NCBI Taxonomy" id="4686"/>
    <lineage>
        <taxon>Eukaryota</taxon>
        <taxon>Viridiplantae</taxon>
        <taxon>Streptophyta</taxon>
        <taxon>Embryophyta</taxon>
        <taxon>Tracheophyta</taxon>
        <taxon>Spermatophyta</taxon>
        <taxon>Magnoliopsida</taxon>
        <taxon>Liliopsida</taxon>
        <taxon>Asparagales</taxon>
        <taxon>Asparagaceae</taxon>
        <taxon>Asparagoideae</taxon>
        <taxon>Asparagus</taxon>
    </lineage>
</organism>
<evidence type="ECO:0000313" key="6">
    <source>
        <dbReference type="Proteomes" id="UP000243459"/>
    </source>
</evidence>
<dbReference type="OMA" id="GWYVEIS"/>
<feature type="compositionally biased region" description="Basic residues" evidence="3">
    <location>
        <begin position="70"/>
        <end position="79"/>
    </location>
</feature>
<reference evidence="6" key="1">
    <citation type="journal article" date="2017" name="Nat. Commun.">
        <title>The asparagus genome sheds light on the origin and evolution of a young Y chromosome.</title>
        <authorList>
            <person name="Harkess A."/>
            <person name="Zhou J."/>
            <person name="Xu C."/>
            <person name="Bowers J.E."/>
            <person name="Van der Hulst R."/>
            <person name="Ayyampalayam S."/>
            <person name="Mercati F."/>
            <person name="Riccardi P."/>
            <person name="McKain M.R."/>
            <person name="Kakrana A."/>
            <person name="Tang H."/>
            <person name="Ray J."/>
            <person name="Groenendijk J."/>
            <person name="Arikit S."/>
            <person name="Mathioni S.M."/>
            <person name="Nakano M."/>
            <person name="Shan H."/>
            <person name="Telgmann-Rauber A."/>
            <person name="Kanno A."/>
            <person name="Yue Z."/>
            <person name="Chen H."/>
            <person name="Li W."/>
            <person name="Chen Y."/>
            <person name="Xu X."/>
            <person name="Zhang Y."/>
            <person name="Luo S."/>
            <person name="Chen H."/>
            <person name="Gao J."/>
            <person name="Mao Z."/>
            <person name="Pires J.C."/>
            <person name="Luo M."/>
            <person name="Kudrna D."/>
            <person name="Wing R.A."/>
            <person name="Meyers B.C."/>
            <person name="Yi K."/>
            <person name="Kong H."/>
            <person name="Lavrijsen P."/>
            <person name="Sunseri F."/>
            <person name="Falavigna A."/>
            <person name="Ye Y."/>
            <person name="Leebens-Mack J.H."/>
            <person name="Chen G."/>
        </authorList>
    </citation>
    <scope>NUCLEOTIDE SEQUENCE [LARGE SCALE GENOMIC DNA]</scope>
    <source>
        <strain evidence="6">cv. DH0086</strain>
    </source>
</reference>
<dbReference type="EMBL" id="CM007384">
    <property type="protein sequence ID" value="ONK72341.1"/>
    <property type="molecule type" value="Genomic_DNA"/>
</dbReference>
<feature type="compositionally biased region" description="Basic and acidic residues" evidence="3">
    <location>
        <begin position="57"/>
        <end position="69"/>
    </location>
</feature>
<feature type="compositionally biased region" description="Basic and acidic residues" evidence="3">
    <location>
        <begin position="225"/>
        <end position="246"/>
    </location>
</feature>
<feature type="region of interest" description="Disordered" evidence="3">
    <location>
        <begin position="55"/>
        <end position="106"/>
    </location>
</feature>
<keyword evidence="6" id="KW-1185">Reference proteome</keyword>
<dbReference type="InterPro" id="IPR014977">
    <property type="entry name" value="WRC_dom"/>
</dbReference>
<name>A0A5P1F6P4_ASPOF</name>
<evidence type="ECO:0000259" key="4">
    <source>
        <dbReference type="PROSITE" id="PS51667"/>
    </source>
</evidence>
<proteinExistence type="predicted"/>
<dbReference type="Gramene" id="ONK72341">
    <property type="protein sequence ID" value="ONK72341"/>
    <property type="gene ID" value="A4U43_C04F18400"/>
</dbReference>
<dbReference type="OrthoDB" id="787182at2759"/>
<dbReference type="PANTHER" id="PTHR34680:SF3">
    <property type="entry name" value="EXPRESSED PROTEIN"/>
    <property type="match status" value="1"/>
</dbReference>
<feature type="compositionally biased region" description="Acidic residues" evidence="3">
    <location>
        <begin position="210"/>
        <end position="224"/>
    </location>
</feature>
<evidence type="ECO:0000313" key="5">
    <source>
        <dbReference type="EMBL" id="ONK72341.1"/>
    </source>
</evidence>
<dbReference type="PROSITE" id="PS51667">
    <property type="entry name" value="WRC"/>
    <property type="match status" value="1"/>
</dbReference>
<dbReference type="AlphaFoldDB" id="A0A5P1F6P4"/>
<accession>A0A5P1F6P4</accession>
<dbReference type="PANTHER" id="PTHR34680">
    <property type="entry name" value="EXPRESSED PROTEIN"/>
    <property type="match status" value="1"/>
</dbReference>
<evidence type="ECO:0000256" key="1">
    <source>
        <dbReference type="ARBA" id="ARBA00023242"/>
    </source>
</evidence>
<gene>
    <name evidence="5" type="ORF">A4U43_C04F18400</name>
</gene>
<protein>
    <recommendedName>
        <fullName evidence="4">WRC domain-containing protein</fullName>
    </recommendedName>
</protein>
<evidence type="ECO:0000256" key="3">
    <source>
        <dbReference type="SAM" id="MobiDB-lite"/>
    </source>
</evidence>
<dbReference type="Proteomes" id="UP000243459">
    <property type="component" value="Chromosome 4"/>
</dbReference>
<keyword evidence="1" id="KW-0539">Nucleus</keyword>